<name>A0A7J0EIW0_9ERIC</name>
<accession>A0A7J0EIW0</accession>
<evidence type="ECO:0000313" key="1">
    <source>
        <dbReference type="EMBL" id="GFY86222.1"/>
    </source>
</evidence>
<protein>
    <submittedName>
        <fullName evidence="1">Uncharacterized protein</fullName>
    </submittedName>
</protein>
<organism evidence="1 2">
    <name type="scientific">Actinidia rufa</name>
    <dbReference type="NCBI Taxonomy" id="165716"/>
    <lineage>
        <taxon>Eukaryota</taxon>
        <taxon>Viridiplantae</taxon>
        <taxon>Streptophyta</taxon>
        <taxon>Embryophyta</taxon>
        <taxon>Tracheophyta</taxon>
        <taxon>Spermatophyta</taxon>
        <taxon>Magnoliopsida</taxon>
        <taxon>eudicotyledons</taxon>
        <taxon>Gunneridae</taxon>
        <taxon>Pentapetalae</taxon>
        <taxon>asterids</taxon>
        <taxon>Ericales</taxon>
        <taxon>Actinidiaceae</taxon>
        <taxon>Actinidia</taxon>
    </lineage>
</organism>
<dbReference type="Proteomes" id="UP000585474">
    <property type="component" value="Unassembled WGS sequence"/>
</dbReference>
<reference evidence="1 2" key="1">
    <citation type="submission" date="2019-07" db="EMBL/GenBank/DDBJ databases">
        <title>De Novo Assembly of kiwifruit Actinidia rufa.</title>
        <authorList>
            <person name="Sugita-Konishi S."/>
            <person name="Sato K."/>
            <person name="Mori E."/>
            <person name="Abe Y."/>
            <person name="Kisaki G."/>
            <person name="Hamano K."/>
            <person name="Suezawa K."/>
            <person name="Otani M."/>
            <person name="Fukuda T."/>
            <person name="Manabe T."/>
            <person name="Gomi K."/>
            <person name="Tabuchi M."/>
            <person name="Akimitsu K."/>
            <person name="Kataoka I."/>
        </authorList>
    </citation>
    <scope>NUCLEOTIDE SEQUENCE [LARGE SCALE GENOMIC DNA]</scope>
    <source>
        <strain evidence="2">cv. Fuchu</strain>
    </source>
</reference>
<comment type="caution">
    <text evidence="1">The sequence shown here is derived from an EMBL/GenBank/DDBJ whole genome shotgun (WGS) entry which is preliminary data.</text>
</comment>
<evidence type="ECO:0000313" key="2">
    <source>
        <dbReference type="Proteomes" id="UP000585474"/>
    </source>
</evidence>
<dbReference type="AlphaFoldDB" id="A0A7J0EIW0"/>
<sequence length="85" mass="9498">MGSTSKYPCTTPGTLKLTKKPCPSGSLIAFCPNMAFRSPATWTKRGSSPWVLFSGLTREMVFLVRSSVRTHRKLDDCFDSIPWLL</sequence>
<proteinExistence type="predicted"/>
<keyword evidence="2" id="KW-1185">Reference proteome</keyword>
<dbReference type="EMBL" id="BJWL01000004">
    <property type="protein sequence ID" value="GFY86222.1"/>
    <property type="molecule type" value="Genomic_DNA"/>
</dbReference>
<gene>
    <name evidence="1" type="ORF">Acr_04g0009600</name>
</gene>